<dbReference type="GO" id="GO:0003723">
    <property type="term" value="F:RNA binding"/>
    <property type="evidence" value="ECO:0007669"/>
    <property type="project" value="UniProtKB-KW"/>
</dbReference>
<dbReference type="PANTHER" id="PTHR35787">
    <property type="entry name" value="GLYCEROL UPTAKE OPERON ANTITERMINATOR REGULATORY PROTEIN"/>
    <property type="match status" value="1"/>
</dbReference>
<dbReference type="Pfam" id="PF04309">
    <property type="entry name" value="G3P_antiterm"/>
    <property type="match status" value="1"/>
</dbReference>
<evidence type="ECO:0000313" key="2">
    <source>
        <dbReference type="EMBL" id="QCI85836.1"/>
    </source>
</evidence>
<dbReference type="SUPFAM" id="SSF110391">
    <property type="entry name" value="GlpP-like"/>
    <property type="match status" value="1"/>
</dbReference>
<evidence type="ECO:0000256" key="1">
    <source>
        <dbReference type="PIRNR" id="PIRNR016897"/>
    </source>
</evidence>
<organism evidence="2 3">
    <name type="scientific">Vagococcus zengguangii</name>
    <dbReference type="NCBI Taxonomy" id="2571750"/>
    <lineage>
        <taxon>Bacteria</taxon>
        <taxon>Bacillati</taxon>
        <taxon>Bacillota</taxon>
        <taxon>Bacilli</taxon>
        <taxon>Lactobacillales</taxon>
        <taxon>Enterococcaceae</taxon>
        <taxon>Vagococcus</taxon>
    </lineage>
</organism>
<evidence type="ECO:0000313" key="3">
    <source>
        <dbReference type="Proteomes" id="UP000298615"/>
    </source>
</evidence>
<name>A0A4D7CUC5_9ENTE</name>
<keyword evidence="1" id="KW-0319">Glycerol metabolism</keyword>
<keyword evidence="1" id="KW-0805">Transcription regulation</keyword>
<dbReference type="Gene3D" id="3.20.20.70">
    <property type="entry name" value="Aldolase class I"/>
    <property type="match status" value="1"/>
</dbReference>
<sequence>MKEPSIYERLSDNPIIAAIKEESELDLLLDSEVEVIFILQSTIFNIAHISEKIKESGKVGFIHFGFVKGLSEDEMGLRYLREHTQFQGIILTKVNQIKAAKSLGFLTVHRIFMLDSISLESLKHLKQDTSPDFVEILPNSSGKVIKLVQGVIKRPLIVSGLILDKEDIINALSFGAIAISSTNRQVWGM</sequence>
<protein>
    <recommendedName>
        <fullName evidence="1">Glycerol uptake operon antiterminator regulatory protein</fullName>
    </recommendedName>
</protein>
<comment type="function">
    <text evidence="1">Regulates expression of the glpD operon. In the presence of glycerol 3-phosphate (G3P) causes antitermination of transcription of glpD at the inverted repeat of the leader region to enhance its transcription. Binds and stabilizes glpD leader mRNA.</text>
</comment>
<keyword evidence="3" id="KW-1185">Reference proteome</keyword>
<dbReference type="Proteomes" id="UP000298615">
    <property type="component" value="Chromosome"/>
</dbReference>
<dbReference type="AlphaFoldDB" id="A0A4D7CUC5"/>
<keyword evidence="1" id="KW-0804">Transcription</keyword>
<dbReference type="PIRSF" id="PIRSF016897">
    <property type="entry name" value="GlpP"/>
    <property type="match status" value="1"/>
</dbReference>
<reference evidence="2 3" key="1">
    <citation type="submission" date="2019-04" db="EMBL/GenBank/DDBJ databases">
        <title>Vagococcus sp. nov., isolated from faeces of yaks (Bos grunniens).</title>
        <authorList>
            <person name="Ge Y."/>
        </authorList>
    </citation>
    <scope>NUCLEOTIDE SEQUENCE [LARGE SCALE GENOMIC DNA]</scope>
    <source>
        <strain evidence="2 3">MN-17</strain>
    </source>
</reference>
<gene>
    <name evidence="2" type="ORF">FA707_02135</name>
</gene>
<proteinExistence type="predicted"/>
<dbReference type="InterPro" id="IPR006699">
    <property type="entry name" value="GlpP"/>
</dbReference>
<dbReference type="KEGG" id="vao:FA707_02135"/>
<dbReference type="RefSeq" id="WP_136952679.1">
    <property type="nucleotide sequence ID" value="NZ_CP039712.1"/>
</dbReference>
<dbReference type="GO" id="GO:0006355">
    <property type="term" value="P:regulation of DNA-templated transcription"/>
    <property type="evidence" value="ECO:0007669"/>
    <property type="project" value="InterPro"/>
</dbReference>
<dbReference type="OrthoDB" id="9799580at2"/>
<accession>A0A4D7CUC5</accession>
<dbReference type="InterPro" id="IPR013785">
    <property type="entry name" value="Aldolase_TIM"/>
</dbReference>
<dbReference type="EMBL" id="CP039712">
    <property type="protein sequence ID" value="QCI85836.1"/>
    <property type="molecule type" value="Genomic_DNA"/>
</dbReference>
<keyword evidence="1" id="KW-0694">RNA-binding</keyword>
<dbReference type="GO" id="GO:0006071">
    <property type="term" value="P:glycerol metabolic process"/>
    <property type="evidence" value="ECO:0007669"/>
    <property type="project" value="UniProtKB-UniRule"/>
</dbReference>
<dbReference type="PANTHER" id="PTHR35787:SF1">
    <property type="entry name" value="GLYCEROL UPTAKE OPERON ANTITERMINATOR REGULATORY PROTEIN"/>
    <property type="match status" value="1"/>
</dbReference>